<feature type="region of interest" description="Disordered" evidence="1">
    <location>
        <begin position="186"/>
        <end position="212"/>
    </location>
</feature>
<accession>A0A9Q3IP19</accession>
<feature type="domain" description="Retroviral polymerase SH3-like" evidence="2">
    <location>
        <begin position="4"/>
        <end position="67"/>
    </location>
</feature>
<dbReference type="InterPro" id="IPR057670">
    <property type="entry name" value="SH3_retrovirus"/>
</dbReference>
<evidence type="ECO:0000259" key="2">
    <source>
        <dbReference type="Pfam" id="PF25597"/>
    </source>
</evidence>
<dbReference type="OrthoDB" id="7691805at2759"/>
<dbReference type="Proteomes" id="UP000765509">
    <property type="component" value="Unassembled WGS sequence"/>
</dbReference>
<organism evidence="3 4">
    <name type="scientific">Austropuccinia psidii MF-1</name>
    <dbReference type="NCBI Taxonomy" id="1389203"/>
    <lineage>
        <taxon>Eukaryota</taxon>
        <taxon>Fungi</taxon>
        <taxon>Dikarya</taxon>
        <taxon>Basidiomycota</taxon>
        <taxon>Pucciniomycotina</taxon>
        <taxon>Pucciniomycetes</taxon>
        <taxon>Pucciniales</taxon>
        <taxon>Sphaerophragmiaceae</taxon>
        <taxon>Austropuccinia</taxon>
    </lineage>
</organism>
<keyword evidence="4" id="KW-1185">Reference proteome</keyword>
<dbReference type="Pfam" id="PF25597">
    <property type="entry name" value="SH3_retrovirus"/>
    <property type="match status" value="1"/>
</dbReference>
<dbReference type="AlphaFoldDB" id="A0A9Q3IP19"/>
<evidence type="ECO:0000256" key="1">
    <source>
        <dbReference type="SAM" id="MobiDB-lite"/>
    </source>
</evidence>
<sequence>MFSCCATISIPRSHREWKFGPAGEARVLLEYENDNSTYQILQICNKKVLISKHVRFDKSDFPFAKTSTSPNTFRVTRDGEVIDLGKADEGLSAVTVDVVDEAHTTKVVQAEAVDKICSADLGNNSEGNSTRVDEIPFPLESDAEPHESITNSRPTQIRVMGPRHPTIISGVIEQDNILTYSMSACDSKPEHKHDSQNTINQWYSQDTTKTWS</sequence>
<evidence type="ECO:0000313" key="4">
    <source>
        <dbReference type="Proteomes" id="UP000765509"/>
    </source>
</evidence>
<evidence type="ECO:0000313" key="3">
    <source>
        <dbReference type="EMBL" id="MBW0547395.1"/>
    </source>
</evidence>
<comment type="caution">
    <text evidence="3">The sequence shown here is derived from an EMBL/GenBank/DDBJ whole genome shotgun (WGS) entry which is preliminary data.</text>
</comment>
<dbReference type="EMBL" id="AVOT02052481">
    <property type="protein sequence ID" value="MBW0547395.1"/>
    <property type="molecule type" value="Genomic_DNA"/>
</dbReference>
<name>A0A9Q3IP19_9BASI</name>
<protein>
    <recommendedName>
        <fullName evidence="2">Retroviral polymerase SH3-like domain-containing protein</fullName>
    </recommendedName>
</protein>
<feature type="compositionally biased region" description="Polar residues" evidence="1">
    <location>
        <begin position="196"/>
        <end position="212"/>
    </location>
</feature>
<reference evidence="3" key="1">
    <citation type="submission" date="2021-03" db="EMBL/GenBank/DDBJ databases">
        <title>Draft genome sequence of rust myrtle Austropuccinia psidii MF-1, a brazilian biotype.</title>
        <authorList>
            <person name="Quecine M.C."/>
            <person name="Pachon D.M.R."/>
            <person name="Bonatelli M.L."/>
            <person name="Correr F.H."/>
            <person name="Franceschini L.M."/>
            <person name="Leite T.F."/>
            <person name="Margarido G.R.A."/>
            <person name="Almeida C.A."/>
            <person name="Ferrarezi J.A."/>
            <person name="Labate C.A."/>
        </authorList>
    </citation>
    <scope>NUCLEOTIDE SEQUENCE</scope>
    <source>
        <strain evidence="3">MF-1</strain>
    </source>
</reference>
<gene>
    <name evidence="3" type="ORF">O181_087110</name>
</gene>
<proteinExistence type="predicted"/>